<feature type="transmembrane region" description="Helical" evidence="2">
    <location>
        <begin position="132"/>
        <end position="153"/>
    </location>
</feature>
<dbReference type="PANTHER" id="PTHR33133">
    <property type="entry name" value="OS08G0107100 PROTEIN-RELATED"/>
    <property type="match status" value="1"/>
</dbReference>
<reference evidence="4 5" key="1">
    <citation type="submission" date="2024-06" db="EMBL/GenBank/DDBJ databases">
        <title>The Natural Products Discovery Center: Release of the First 8490 Sequenced Strains for Exploring Actinobacteria Biosynthetic Diversity.</title>
        <authorList>
            <person name="Kalkreuter E."/>
            <person name="Kautsar S.A."/>
            <person name="Yang D."/>
            <person name="Bader C.D."/>
            <person name="Teijaro C.N."/>
            <person name="Fluegel L."/>
            <person name="Davis C.M."/>
            <person name="Simpson J.R."/>
            <person name="Lauterbach L."/>
            <person name="Steele A.D."/>
            <person name="Gui C."/>
            <person name="Meng S."/>
            <person name="Li G."/>
            <person name="Viehrig K."/>
            <person name="Ye F."/>
            <person name="Su P."/>
            <person name="Kiefer A.F."/>
            <person name="Nichols A."/>
            <person name="Cepeda A.J."/>
            <person name="Yan W."/>
            <person name="Fan B."/>
            <person name="Jiang Y."/>
            <person name="Adhikari A."/>
            <person name="Zheng C.-J."/>
            <person name="Schuster L."/>
            <person name="Cowan T.M."/>
            <person name="Smanski M.J."/>
            <person name="Chevrette M.G."/>
            <person name="De Carvalho L.P.S."/>
            <person name="Shen B."/>
        </authorList>
    </citation>
    <scope>NUCLEOTIDE SEQUENCE [LARGE SCALE GENOMIC DNA]</scope>
    <source>
        <strain evidence="4 5">NPDC050100</strain>
    </source>
</reference>
<dbReference type="Pfam" id="PF25231">
    <property type="entry name" value="DUF7847"/>
    <property type="match status" value="1"/>
</dbReference>
<evidence type="ECO:0000259" key="3">
    <source>
        <dbReference type="Pfam" id="PF25231"/>
    </source>
</evidence>
<feature type="compositionally biased region" description="Low complexity" evidence="1">
    <location>
        <begin position="24"/>
        <end position="40"/>
    </location>
</feature>
<dbReference type="Proteomes" id="UP001551675">
    <property type="component" value="Unassembled WGS sequence"/>
</dbReference>
<dbReference type="EMBL" id="JBFALK010000001">
    <property type="protein sequence ID" value="MEV0967418.1"/>
    <property type="molecule type" value="Genomic_DNA"/>
</dbReference>
<sequence length="470" mass="47951">MTDGPDHDGPAPDVPPGWAPNQPPAYGGAPGSWAAPGATGDTPPPPPPPPYGQHPGGPQYGGQQYGGQQYGQQQYGQQYGPPYGQPYGPGPQGFRPPPQAPRPGIIPLRPLALGDILDGTIKMVRSNPKATLGLSAIVAAITTLPVSVGQAIYLRSFGDALTDPEMADPSSALGGMAAQLVGTLISLALTFVATTILTGVLTRVLGRAVFGGRITVGEAWRLTRRRVPALFGLVVLEGLILIVPALLIVGLVVALGASGALDGTADSSTGALGAFFGLMVLFIVIYIPYALFFTTKFALAAPAVVLEGRGPTDAMSRSWRLVKGDSWRVLGILLLTGLLVGIIGSVLSFPFSFAGTLIGVAAGSSAGTAVIVTILTTIGGTLSSMITYPFQAGVNGLLYADRRMRAEAFDLVLRSAAAQNQTQGWVHASVDDLWDPSNAAAAGAGAAAYGAHDTGGAQGTSGTHPFGPGS</sequence>
<evidence type="ECO:0000256" key="2">
    <source>
        <dbReference type="SAM" id="Phobius"/>
    </source>
</evidence>
<accession>A0ABV3G729</accession>
<organism evidence="4 5">
    <name type="scientific">Microtetraspora glauca</name>
    <dbReference type="NCBI Taxonomy" id="1996"/>
    <lineage>
        <taxon>Bacteria</taxon>
        <taxon>Bacillati</taxon>
        <taxon>Actinomycetota</taxon>
        <taxon>Actinomycetes</taxon>
        <taxon>Streptosporangiales</taxon>
        <taxon>Streptosporangiaceae</taxon>
        <taxon>Microtetraspora</taxon>
    </lineage>
</organism>
<feature type="compositionally biased region" description="Pro residues" evidence="1">
    <location>
        <begin position="12"/>
        <end position="23"/>
    </location>
</feature>
<feature type="transmembrane region" description="Helical" evidence="2">
    <location>
        <begin position="327"/>
        <end position="347"/>
    </location>
</feature>
<gene>
    <name evidence="4" type="ORF">AB0I59_02185</name>
</gene>
<feature type="compositionally biased region" description="Low complexity" evidence="1">
    <location>
        <begin position="70"/>
        <end position="86"/>
    </location>
</feature>
<dbReference type="RefSeq" id="WP_358129162.1">
    <property type="nucleotide sequence ID" value="NZ_JBFALK010000001.1"/>
</dbReference>
<feature type="compositionally biased region" description="Basic and acidic residues" evidence="1">
    <location>
        <begin position="1"/>
        <end position="10"/>
    </location>
</feature>
<dbReference type="PANTHER" id="PTHR33133:SF1">
    <property type="entry name" value="EXPRESSED PROTEIN-RELATED"/>
    <property type="match status" value="1"/>
</dbReference>
<evidence type="ECO:0000256" key="1">
    <source>
        <dbReference type="SAM" id="MobiDB-lite"/>
    </source>
</evidence>
<feature type="domain" description="DUF7847" evidence="3">
    <location>
        <begin position="111"/>
        <end position="382"/>
    </location>
</feature>
<feature type="transmembrane region" description="Helical" evidence="2">
    <location>
        <begin position="227"/>
        <end position="255"/>
    </location>
</feature>
<feature type="compositionally biased region" description="Pro residues" evidence="1">
    <location>
        <begin position="42"/>
        <end position="52"/>
    </location>
</feature>
<feature type="transmembrane region" description="Helical" evidence="2">
    <location>
        <begin position="353"/>
        <end position="375"/>
    </location>
</feature>
<protein>
    <submittedName>
        <fullName evidence="4">Glycerophosphoryl diester phosphodiesterase membrane domain-containing protein</fullName>
    </submittedName>
</protein>
<feature type="region of interest" description="Disordered" evidence="1">
    <location>
        <begin position="1"/>
        <end position="107"/>
    </location>
</feature>
<keyword evidence="2" id="KW-1133">Transmembrane helix</keyword>
<feature type="compositionally biased region" description="Gly residues" evidence="1">
    <location>
        <begin position="54"/>
        <end position="69"/>
    </location>
</feature>
<evidence type="ECO:0000313" key="5">
    <source>
        <dbReference type="Proteomes" id="UP001551675"/>
    </source>
</evidence>
<dbReference type="InterPro" id="IPR057169">
    <property type="entry name" value="DUF7847"/>
</dbReference>
<keyword evidence="2" id="KW-0472">Membrane</keyword>
<proteinExistence type="predicted"/>
<comment type="caution">
    <text evidence="4">The sequence shown here is derived from an EMBL/GenBank/DDBJ whole genome shotgun (WGS) entry which is preliminary data.</text>
</comment>
<feature type="transmembrane region" description="Helical" evidence="2">
    <location>
        <begin position="173"/>
        <end position="206"/>
    </location>
</feature>
<evidence type="ECO:0000313" key="4">
    <source>
        <dbReference type="EMBL" id="MEV0967418.1"/>
    </source>
</evidence>
<keyword evidence="5" id="KW-1185">Reference proteome</keyword>
<feature type="transmembrane region" description="Helical" evidence="2">
    <location>
        <begin position="275"/>
        <end position="306"/>
    </location>
</feature>
<keyword evidence="2" id="KW-0812">Transmembrane</keyword>
<name>A0ABV3G729_MICGL</name>